<accession>A0ABS5VP94</accession>
<name>A0ABS5VP94_9BACT</name>
<protein>
    <submittedName>
        <fullName evidence="1">Uncharacterized protein</fullName>
    </submittedName>
</protein>
<comment type="caution">
    <text evidence="1">The sequence shown here is derived from an EMBL/GenBank/DDBJ whole genome shotgun (WGS) entry which is preliminary data.</text>
</comment>
<reference evidence="1 2" key="1">
    <citation type="submission" date="2021-05" db="EMBL/GenBank/DDBJ databases">
        <title>A Polyphasic approach of four new species of the genus Ohtaekwangia: Ohtaekwangia histidinii sp. nov., Ohtaekwangia cretensis sp. nov., Ohtaekwangia indiensis sp. nov., Ohtaekwangia reichenbachii sp. nov. from diverse environment.</title>
        <authorList>
            <person name="Octaviana S."/>
        </authorList>
    </citation>
    <scope>NUCLEOTIDE SEQUENCE [LARGE SCALE GENOMIC DNA]</scope>
    <source>
        <strain evidence="1 2">PWU20</strain>
    </source>
</reference>
<dbReference type="RefSeq" id="WP_254152941.1">
    <property type="nucleotide sequence ID" value="NZ_JAHESD010000010.1"/>
</dbReference>
<dbReference type="EMBL" id="JAHESD010000010">
    <property type="protein sequence ID" value="MBT1702971.1"/>
    <property type="molecule type" value="Genomic_DNA"/>
</dbReference>
<dbReference type="Proteomes" id="UP000772618">
    <property type="component" value="Unassembled WGS sequence"/>
</dbReference>
<organism evidence="1 2">
    <name type="scientific">Chryseosolibacter indicus</name>
    <dbReference type="NCBI Taxonomy" id="2782351"/>
    <lineage>
        <taxon>Bacteria</taxon>
        <taxon>Pseudomonadati</taxon>
        <taxon>Bacteroidota</taxon>
        <taxon>Cytophagia</taxon>
        <taxon>Cytophagales</taxon>
        <taxon>Chryseotaleaceae</taxon>
        <taxon>Chryseosolibacter</taxon>
    </lineage>
</organism>
<proteinExistence type="predicted"/>
<evidence type="ECO:0000313" key="2">
    <source>
        <dbReference type="Proteomes" id="UP000772618"/>
    </source>
</evidence>
<sequence>MIIRVCWMKSSKAIFDVLEASGTTYLPPVCDQAQADQADIIGVVQEKMLTDPEEKLTTFLLENGIDPANP</sequence>
<gene>
    <name evidence="1" type="ORF">KK060_06750</name>
</gene>
<evidence type="ECO:0000313" key="1">
    <source>
        <dbReference type="EMBL" id="MBT1702971.1"/>
    </source>
</evidence>
<keyword evidence="2" id="KW-1185">Reference proteome</keyword>